<dbReference type="PROSITE" id="PS50240">
    <property type="entry name" value="TRYPSIN_DOM"/>
    <property type="match status" value="1"/>
</dbReference>
<dbReference type="AlphaFoldDB" id="A0A7X8SJP3"/>
<feature type="domain" description="Peptidase S1" evidence="2">
    <location>
        <begin position="50"/>
        <end position="333"/>
    </location>
</feature>
<organism evidence="3 4">
    <name type="scientific">Flammeovirga agarivorans</name>
    <dbReference type="NCBI Taxonomy" id="2726742"/>
    <lineage>
        <taxon>Bacteria</taxon>
        <taxon>Pseudomonadati</taxon>
        <taxon>Bacteroidota</taxon>
        <taxon>Cytophagia</taxon>
        <taxon>Cytophagales</taxon>
        <taxon>Flammeovirgaceae</taxon>
        <taxon>Flammeovirga</taxon>
    </lineage>
</organism>
<keyword evidence="1" id="KW-1015">Disulfide bond</keyword>
<keyword evidence="4" id="KW-1185">Reference proteome</keyword>
<dbReference type="Proteomes" id="UP000585050">
    <property type="component" value="Unassembled WGS sequence"/>
</dbReference>
<dbReference type="Pfam" id="PF00089">
    <property type="entry name" value="Trypsin"/>
    <property type="match status" value="2"/>
</dbReference>
<sequence>MNKKTLLFSLLFATIIISCNNDEVETSNDSDEVSTFGIRHDKDLSDYENVAKSNDTSLPNFDAVVNFSYSLDGSSNEDYTASGTLIDTEWVLTAGHNFYDANEQSSPAPLEGIKVKIGNDPNNPDAVYSVTEMILHPTWLAGNQEYSHANDLCLIKLSSPVQNITPVLLFDDGTESLESTVWFCGFGDYSEQAGQDKNSDSKKHAMSNTLDRKVDGFQTSLNGTTYTGGILAFDFDNPNGTINSLGDDHIGGFEDQLGTGASSASALDYEGATVKGDSGGPLFVKDNGVWKLAGVLAGGVTNPIPNHTDGDYGDISIFIRVSSSYDWILSNME</sequence>
<keyword evidence="3" id="KW-0378">Hydrolase</keyword>
<dbReference type="SMART" id="SM00020">
    <property type="entry name" value="Tryp_SPc"/>
    <property type="match status" value="1"/>
</dbReference>
<proteinExistence type="predicted"/>
<evidence type="ECO:0000259" key="2">
    <source>
        <dbReference type="PROSITE" id="PS50240"/>
    </source>
</evidence>
<dbReference type="GO" id="GO:0004252">
    <property type="term" value="F:serine-type endopeptidase activity"/>
    <property type="evidence" value="ECO:0007669"/>
    <property type="project" value="InterPro"/>
</dbReference>
<dbReference type="InterPro" id="IPR033116">
    <property type="entry name" value="TRYPSIN_SER"/>
</dbReference>
<comment type="caution">
    <text evidence="3">The sequence shown here is derived from an EMBL/GenBank/DDBJ whole genome shotgun (WGS) entry which is preliminary data.</text>
</comment>
<keyword evidence="3" id="KW-0645">Protease</keyword>
<dbReference type="PANTHER" id="PTHR24260:SF132">
    <property type="entry name" value="PEPTIDASE S1 DOMAIN-CONTAINING PROTEIN"/>
    <property type="match status" value="1"/>
</dbReference>
<reference evidence="3 4" key="1">
    <citation type="submission" date="2020-04" db="EMBL/GenBank/DDBJ databases">
        <title>Flammeovirga sp. SR4, a novel species isolated from seawater.</title>
        <authorList>
            <person name="Wang X."/>
        </authorList>
    </citation>
    <scope>NUCLEOTIDE SEQUENCE [LARGE SCALE GENOMIC DNA]</scope>
    <source>
        <strain evidence="3 4">SR4</strain>
    </source>
</reference>
<dbReference type="InterPro" id="IPR001254">
    <property type="entry name" value="Trypsin_dom"/>
</dbReference>
<protein>
    <submittedName>
        <fullName evidence="3">Trypsin-like serine protease</fullName>
    </submittedName>
</protein>
<dbReference type="PRINTS" id="PR00722">
    <property type="entry name" value="CHYMOTRYPSIN"/>
</dbReference>
<dbReference type="PROSITE" id="PS51257">
    <property type="entry name" value="PROKAR_LIPOPROTEIN"/>
    <property type="match status" value="1"/>
</dbReference>
<dbReference type="InterPro" id="IPR051333">
    <property type="entry name" value="CLIP_Serine_Protease"/>
</dbReference>
<name>A0A7X8SJP3_9BACT</name>
<accession>A0A7X8SJP3</accession>
<gene>
    <name evidence="3" type="ORF">HGP29_09630</name>
</gene>
<dbReference type="GO" id="GO:0006508">
    <property type="term" value="P:proteolysis"/>
    <property type="evidence" value="ECO:0007669"/>
    <property type="project" value="UniProtKB-KW"/>
</dbReference>
<evidence type="ECO:0000313" key="3">
    <source>
        <dbReference type="EMBL" id="NLR91466.1"/>
    </source>
</evidence>
<dbReference type="InterPro" id="IPR001314">
    <property type="entry name" value="Peptidase_S1A"/>
</dbReference>
<evidence type="ECO:0000313" key="4">
    <source>
        <dbReference type="Proteomes" id="UP000585050"/>
    </source>
</evidence>
<evidence type="ECO:0000256" key="1">
    <source>
        <dbReference type="ARBA" id="ARBA00023157"/>
    </source>
</evidence>
<dbReference type="PROSITE" id="PS00135">
    <property type="entry name" value="TRYPSIN_SER"/>
    <property type="match status" value="1"/>
</dbReference>
<dbReference type="RefSeq" id="WP_168882187.1">
    <property type="nucleotide sequence ID" value="NZ_JABAIL010000003.1"/>
</dbReference>
<dbReference type="InterPro" id="IPR043504">
    <property type="entry name" value="Peptidase_S1_PA_chymotrypsin"/>
</dbReference>
<dbReference type="SUPFAM" id="SSF50494">
    <property type="entry name" value="Trypsin-like serine proteases"/>
    <property type="match status" value="1"/>
</dbReference>
<dbReference type="InterPro" id="IPR009003">
    <property type="entry name" value="Peptidase_S1_PA"/>
</dbReference>
<dbReference type="Gene3D" id="2.40.10.10">
    <property type="entry name" value="Trypsin-like serine proteases"/>
    <property type="match status" value="1"/>
</dbReference>
<dbReference type="EMBL" id="JABAIL010000003">
    <property type="protein sequence ID" value="NLR91466.1"/>
    <property type="molecule type" value="Genomic_DNA"/>
</dbReference>
<dbReference type="PANTHER" id="PTHR24260">
    <property type="match status" value="1"/>
</dbReference>